<name>A0AAV7A4F0_ENGPU</name>
<evidence type="ECO:0000313" key="2">
    <source>
        <dbReference type="EMBL" id="KAG8553821.1"/>
    </source>
</evidence>
<keyword evidence="3" id="KW-1185">Reference proteome</keyword>
<reference evidence="2" key="1">
    <citation type="thesis" date="2020" institute="ProQuest LLC" country="789 East Eisenhower Parkway, Ann Arbor, MI, USA">
        <title>Comparative Genomics and Chromosome Evolution.</title>
        <authorList>
            <person name="Mudd A.B."/>
        </authorList>
    </citation>
    <scope>NUCLEOTIDE SEQUENCE</scope>
    <source>
        <strain evidence="2">237g6f4</strain>
        <tissue evidence="2">Blood</tissue>
    </source>
</reference>
<dbReference type="Proteomes" id="UP000824782">
    <property type="component" value="Unassembled WGS sequence"/>
</dbReference>
<dbReference type="EMBL" id="WNYA01000010">
    <property type="protein sequence ID" value="KAG8553821.1"/>
    <property type="molecule type" value="Genomic_DNA"/>
</dbReference>
<gene>
    <name evidence="2" type="ORF">GDO81_003560</name>
</gene>
<proteinExistence type="predicted"/>
<dbReference type="PROSITE" id="PS51257">
    <property type="entry name" value="PROKAR_LIPOPROTEIN"/>
    <property type="match status" value="1"/>
</dbReference>
<feature type="region of interest" description="Disordered" evidence="1">
    <location>
        <begin position="187"/>
        <end position="208"/>
    </location>
</feature>
<sequence length="208" mass="22589">MLHLRQADFFPSLEGSLLLTFSFGSCQEISDSLSIYRGYNIYMNRAPAPLIYKTLTGPVDRGSDTEDSMARTSLEKIDTSMGPIIIGKGGLFTYSSTIYAESSTLTHQPSVQYLIGVVVGDLDLRVRVTTCVQTLNFGAAEPPNVTSGATGSPVIRAPQHVIRLRPSSDSYSHFRCDRKFSNEALEHVTGATTRAPTSGYPGTTRSRG</sequence>
<comment type="caution">
    <text evidence="2">The sequence shown here is derived from an EMBL/GenBank/DDBJ whole genome shotgun (WGS) entry which is preliminary data.</text>
</comment>
<organism evidence="2 3">
    <name type="scientific">Engystomops pustulosus</name>
    <name type="common">Tungara frog</name>
    <name type="synonym">Physalaemus pustulosus</name>
    <dbReference type="NCBI Taxonomy" id="76066"/>
    <lineage>
        <taxon>Eukaryota</taxon>
        <taxon>Metazoa</taxon>
        <taxon>Chordata</taxon>
        <taxon>Craniata</taxon>
        <taxon>Vertebrata</taxon>
        <taxon>Euteleostomi</taxon>
        <taxon>Amphibia</taxon>
        <taxon>Batrachia</taxon>
        <taxon>Anura</taxon>
        <taxon>Neobatrachia</taxon>
        <taxon>Hyloidea</taxon>
        <taxon>Leptodactylidae</taxon>
        <taxon>Leiuperinae</taxon>
        <taxon>Engystomops</taxon>
    </lineage>
</organism>
<dbReference type="AlphaFoldDB" id="A0AAV7A4F0"/>
<evidence type="ECO:0000256" key="1">
    <source>
        <dbReference type="SAM" id="MobiDB-lite"/>
    </source>
</evidence>
<accession>A0AAV7A4F0</accession>
<protein>
    <submittedName>
        <fullName evidence="2">Uncharacterized protein</fullName>
    </submittedName>
</protein>
<feature type="compositionally biased region" description="Polar residues" evidence="1">
    <location>
        <begin position="190"/>
        <end position="208"/>
    </location>
</feature>
<evidence type="ECO:0000313" key="3">
    <source>
        <dbReference type="Proteomes" id="UP000824782"/>
    </source>
</evidence>